<evidence type="ECO:0000313" key="4">
    <source>
        <dbReference type="EMBL" id="MFC7096455.1"/>
    </source>
</evidence>
<comment type="caution">
    <text evidence="4">The sequence shown here is derived from an EMBL/GenBank/DDBJ whole genome shotgun (WGS) entry which is preliminary data.</text>
</comment>
<evidence type="ECO:0000256" key="1">
    <source>
        <dbReference type="SAM" id="Phobius"/>
    </source>
</evidence>
<proteinExistence type="predicted"/>
<evidence type="ECO:0000259" key="2">
    <source>
        <dbReference type="Pfam" id="PF26236"/>
    </source>
</evidence>
<dbReference type="InterPro" id="IPR058775">
    <property type="entry name" value="DUF8054_M"/>
</dbReference>
<sequence length="279" mass="29452">MTVVDALRRPEYTGADRCWPCTAVNLAIVLLVSLLAVPVSGPGAVLVLTGGVALIYLRGYVVPGTPAFAPRLVRALGLAPYFEHVAPTPRSRPDRESDDLAADHDPAALLDAMLRAGVLRDGDDGDLYLTDKFEAAWTDEMATLRDADEAALATATAAVVPFDGEGSVQFDGISVEGEDGVVWLRPVHARADVAAVRAMEQFGVPERIRAPAASPLRLFTPECPDCGGVLAETTVTDGCCGGTMNPSETPNRRVVACDDCGVEVRDLGVVGVDEQRPDD</sequence>
<dbReference type="GeneID" id="79269655"/>
<keyword evidence="1" id="KW-1133">Transmembrane helix</keyword>
<reference evidence="4 5" key="1">
    <citation type="journal article" date="2019" name="Int. J. Syst. Evol. Microbiol.">
        <title>The Global Catalogue of Microorganisms (GCM) 10K type strain sequencing project: providing services to taxonomists for standard genome sequencing and annotation.</title>
        <authorList>
            <consortium name="The Broad Institute Genomics Platform"/>
            <consortium name="The Broad Institute Genome Sequencing Center for Infectious Disease"/>
            <person name="Wu L."/>
            <person name="Ma J."/>
        </authorList>
    </citation>
    <scope>NUCLEOTIDE SEQUENCE [LARGE SCALE GENOMIC DNA]</scope>
    <source>
        <strain evidence="4 5">DT55</strain>
    </source>
</reference>
<dbReference type="InterPro" id="IPR058674">
    <property type="entry name" value="DUF8054_N"/>
</dbReference>
<feature type="transmembrane region" description="Helical" evidence="1">
    <location>
        <begin position="18"/>
        <end position="37"/>
    </location>
</feature>
<dbReference type="AlphaFoldDB" id="A0ABD5WS73"/>
<dbReference type="Pfam" id="PF26238">
    <property type="entry name" value="DUF8054_M"/>
    <property type="match status" value="1"/>
</dbReference>
<evidence type="ECO:0000313" key="5">
    <source>
        <dbReference type="Proteomes" id="UP001596388"/>
    </source>
</evidence>
<evidence type="ECO:0000259" key="3">
    <source>
        <dbReference type="Pfam" id="PF26238"/>
    </source>
</evidence>
<keyword evidence="5" id="KW-1185">Reference proteome</keyword>
<gene>
    <name evidence="4" type="ORF">ACFQKD_03990</name>
</gene>
<dbReference type="EMBL" id="JBHTAG010000002">
    <property type="protein sequence ID" value="MFC7096455.1"/>
    <property type="molecule type" value="Genomic_DNA"/>
</dbReference>
<dbReference type="Pfam" id="PF26236">
    <property type="entry name" value="DUF8054_N"/>
    <property type="match status" value="1"/>
</dbReference>
<keyword evidence="1" id="KW-0812">Transmembrane</keyword>
<feature type="domain" description="DUF8054" evidence="2">
    <location>
        <begin position="4"/>
        <end position="79"/>
    </location>
</feature>
<keyword evidence="1" id="KW-0472">Membrane</keyword>
<evidence type="ECO:0008006" key="6">
    <source>
        <dbReference type="Google" id="ProtNLM"/>
    </source>
</evidence>
<accession>A0ABD5WS73</accession>
<name>A0ABD5WS73_9EURY</name>
<feature type="domain" description="DUF8054" evidence="3">
    <location>
        <begin position="111"/>
        <end position="218"/>
    </location>
</feature>
<dbReference type="RefSeq" id="WP_276239073.1">
    <property type="nucleotide sequence ID" value="NZ_CP119989.1"/>
</dbReference>
<organism evidence="4 5">
    <name type="scientific">Halobaculum marinum</name>
    <dbReference type="NCBI Taxonomy" id="3031996"/>
    <lineage>
        <taxon>Archaea</taxon>
        <taxon>Methanobacteriati</taxon>
        <taxon>Methanobacteriota</taxon>
        <taxon>Stenosarchaea group</taxon>
        <taxon>Halobacteria</taxon>
        <taxon>Halobacteriales</taxon>
        <taxon>Haloferacaceae</taxon>
        <taxon>Halobaculum</taxon>
    </lineage>
</organism>
<dbReference type="Proteomes" id="UP001596388">
    <property type="component" value="Unassembled WGS sequence"/>
</dbReference>
<protein>
    <recommendedName>
        <fullName evidence="6">Restriction endonuclease</fullName>
    </recommendedName>
</protein>